<evidence type="ECO:0000256" key="3">
    <source>
        <dbReference type="SAM" id="MobiDB-lite"/>
    </source>
</evidence>
<organism evidence="5 6">
    <name type="scientific">Ralstonia mannitolilytica</name>
    <dbReference type="NCBI Taxonomy" id="105219"/>
    <lineage>
        <taxon>Bacteria</taxon>
        <taxon>Pseudomonadati</taxon>
        <taxon>Pseudomonadota</taxon>
        <taxon>Betaproteobacteria</taxon>
        <taxon>Burkholderiales</taxon>
        <taxon>Burkholderiaceae</taxon>
        <taxon>Ralstonia</taxon>
    </lineage>
</organism>
<dbReference type="PANTHER" id="PTHR43479">
    <property type="entry name" value="ACREF/ENVCD OPERON REPRESSOR-RELATED"/>
    <property type="match status" value="1"/>
</dbReference>
<dbReference type="GO" id="GO:0003677">
    <property type="term" value="F:DNA binding"/>
    <property type="evidence" value="ECO:0007669"/>
    <property type="project" value="UniProtKB-UniRule"/>
</dbReference>
<protein>
    <submittedName>
        <fullName evidence="5">Intercellular adhesion protein R</fullName>
    </submittedName>
</protein>
<evidence type="ECO:0000256" key="2">
    <source>
        <dbReference type="PROSITE-ProRule" id="PRU00335"/>
    </source>
</evidence>
<dbReference type="SUPFAM" id="SSF46689">
    <property type="entry name" value="Homeodomain-like"/>
    <property type="match status" value="1"/>
</dbReference>
<feature type="domain" description="HTH tetR-type" evidence="4">
    <location>
        <begin position="112"/>
        <end position="172"/>
    </location>
</feature>
<name>A0AAJ5D4M9_9RALS</name>
<evidence type="ECO:0000256" key="1">
    <source>
        <dbReference type="ARBA" id="ARBA00023125"/>
    </source>
</evidence>
<dbReference type="Pfam" id="PF00440">
    <property type="entry name" value="TetR_N"/>
    <property type="match status" value="1"/>
</dbReference>
<dbReference type="Proteomes" id="UP000255008">
    <property type="component" value="Unassembled WGS sequence"/>
</dbReference>
<proteinExistence type="predicted"/>
<dbReference type="AlphaFoldDB" id="A0AAJ5D4M9"/>
<dbReference type="EMBL" id="UGVE01000001">
    <property type="protein sequence ID" value="SUD97106.1"/>
    <property type="molecule type" value="Genomic_DNA"/>
</dbReference>
<feature type="DNA-binding region" description="H-T-H motif" evidence="2">
    <location>
        <begin position="135"/>
        <end position="154"/>
    </location>
</feature>
<dbReference type="InterPro" id="IPR001647">
    <property type="entry name" value="HTH_TetR"/>
</dbReference>
<accession>A0AAJ5D4M9</accession>
<comment type="caution">
    <text evidence="5">The sequence shown here is derived from an EMBL/GenBank/DDBJ whole genome shotgun (WGS) entry which is preliminary data.</text>
</comment>
<dbReference type="InterPro" id="IPR009057">
    <property type="entry name" value="Homeodomain-like_sf"/>
</dbReference>
<keyword evidence="1 2" id="KW-0238">DNA-binding</keyword>
<evidence type="ECO:0000259" key="4">
    <source>
        <dbReference type="PROSITE" id="PS50977"/>
    </source>
</evidence>
<feature type="region of interest" description="Disordered" evidence="3">
    <location>
        <begin position="78"/>
        <end position="112"/>
    </location>
</feature>
<dbReference type="InterPro" id="IPR049513">
    <property type="entry name" value="TetR_C_40"/>
</dbReference>
<dbReference type="Gene3D" id="1.10.357.10">
    <property type="entry name" value="Tetracycline Repressor, domain 2"/>
    <property type="match status" value="1"/>
</dbReference>
<evidence type="ECO:0000313" key="5">
    <source>
        <dbReference type="EMBL" id="SUD97106.1"/>
    </source>
</evidence>
<dbReference type="PRINTS" id="PR00455">
    <property type="entry name" value="HTHTETR"/>
</dbReference>
<gene>
    <name evidence="5" type="primary">icaR</name>
    <name evidence="5" type="ORF">NCTC10894_01454</name>
</gene>
<dbReference type="PANTHER" id="PTHR43479:SF11">
    <property type="entry name" value="ACREF_ENVCD OPERON REPRESSOR-RELATED"/>
    <property type="match status" value="1"/>
</dbReference>
<dbReference type="Pfam" id="PF21306">
    <property type="entry name" value="TetR_C_40"/>
    <property type="match status" value="1"/>
</dbReference>
<sequence length="326" mass="36035">MASRQPPGGVRQPWRVNWHAHVHLSPPLLRFFVYVLVRFFTFSDIRVIADDFVNVDIQIYNCSHDKDHRTDPKTIMATTETRRTPKRSVAKTPTPAAPATDEREPRGARRKRETRARLLDAALRLMADRGMEGVAINEITEAADVGFGSFYNHFESKEAIYAALVSAVFEEFADSLDKLTEGLSDPAEIISVSVRHTLVRARREPVWGRFLIREGFSARVLTHGLGQRLLRDIERGIAAKRFVVVDPFIGFLSVGGTVLTAISAELNFLAPGAPAADVVKELGFSGDHFPERTAAALLQTLGLKRAEAEKVAARPLPVVETADSAS</sequence>
<dbReference type="InterPro" id="IPR050624">
    <property type="entry name" value="HTH-type_Tx_Regulator"/>
</dbReference>
<dbReference type="PROSITE" id="PS50977">
    <property type="entry name" value="HTH_TETR_2"/>
    <property type="match status" value="1"/>
</dbReference>
<evidence type="ECO:0000313" key="6">
    <source>
        <dbReference type="Proteomes" id="UP000255008"/>
    </source>
</evidence>
<reference evidence="5 6" key="1">
    <citation type="submission" date="2018-06" db="EMBL/GenBank/DDBJ databases">
        <authorList>
            <consortium name="Pathogen Informatics"/>
            <person name="Doyle S."/>
        </authorList>
    </citation>
    <scope>NUCLEOTIDE SEQUENCE [LARGE SCALE GENOMIC DNA]</scope>
    <source>
        <strain evidence="5 6">NCTC10894</strain>
    </source>
</reference>